<feature type="domain" description="XdhC- CoxI" evidence="1">
    <location>
        <begin position="12"/>
        <end position="78"/>
    </location>
</feature>
<proteinExistence type="predicted"/>
<dbReference type="PANTHER" id="PTHR30388">
    <property type="entry name" value="ALDEHYDE OXIDOREDUCTASE MOLYBDENUM COFACTOR ASSEMBLY PROTEIN"/>
    <property type="match status" value="1"/>
</dbReference>
<evidence type="ECO:0000313" key="3">
    <source>
        <dbReference type="EMBL" id="MCM3714257.1"/>
    </source>
</evidence>
<comment type="caution">
    <text evidence="3">The sequence shown here is derived from an EMBL/GenBank/DDBJ whole genome shotgun (WGS) entry which is preliminary data.</text>
</comment>
<name>A0A9X2DPZ2_9BACI</name>
<protein>
    <submittedName>
        <fullName evidence="3">XdhC family protein</fullName>
    </submittedName>
</protein>
<dbReference type="RefSeq" id="WP_251223050.1">
    <property type="nucleotide sequence ID" value="NZ_JAMBOL010000006.1"/>
</dbReference>
<dbReference type="InterPro" id="IPR003777">
    <property type="entry name" value="XdhC_CoxI"/>
</dbReference>
<keyword evidence="4" id="KW-1185">Reference proteome</keyword>
<evidence type="ECO:0000259" key="2">
    <source>
        <dbReference type="Pfam" id="PF13478"/>
    </source>
</evidence>
<sequence length="348" mass="38613">MRDVYHKLIDALHENKRAVLATIIDVKGSAYRREGARAVIDPGGEVTGMISGGCVEPDLAAHARDVLQSNHPKKLTYDFRWSEEEVWGLGVGCNGVITVLLQPFDPVNDRQGASRLAEELGRRLTADEPYLFTTVVESGDEDRYPAGSHWRTPAGQSGEKVTGLQETELDGVAVTLFHESVTPRPRLMIIGAGPDAVLLAKGAYELDWRVSVVDHREAYLQTYFDRYETVLVSRGDFAELQPDAATYCVLMTHNLELDQLALHHLLPLSFPFLGVLGSRGRIRMLLDGVKANGLQVEKEWLDKLYSPVGLEIGASSPQEITVSILSELIAFQNGKQDHPIAHMRWSYE</sequence>
<evidence type="ECO:0000259" key="1">
    <source>
        <dbReference type="Pfam" id="PF02625"/>
    </source>
</evidence>
<dbReference type="Pfam" id="PF02625">
    <property type="entry name" value="XdhC_CoxI"/>
    <property type="match status" value="1"/>
</dbReference>
<organism evidence="3 4">
    <name type="scientific">Halalkalibacter oceani</name>
    <dbReference type="NCBI Taxonomy" id="1653776"/>
    <lineage>
        <taxon>Bacteria</taxon>
        <taxon>Bacillati</taxon>
        <taxon>Bacillota</taxon>
        <taxon>Bacilli</taxon>
        <taxon>Bacillales</taxon>
        <taxon>Bacillaceae</taxon>
        <taxon>Halalkalibacter</taxon>
    </lineage>
</organism>
<dbReference type="Proteomes" id="UP001139179">
    <property type="component" value="Unassembled WGS sequence"/>
</dbReference>
<evidence type="ECO:0000313" key="4">
    <source>
        <dbReference type="Proteomes" id="UP001139179"/>
    </source>
</evidence>
<accession>A0A9X2DPZ2</accession>
<dbReference type="InterPro" id="IPR027051">
    <property type="entry name" value="XdhC_Rossmann_dom"/>
</dbReference>
<dbReference type="Gene3D" id="3.40.50.720">
    <property type="entry name" value="NAD(P)-binding Rossmann-like Domain"/>
    <property type="match status" value="1"/>
</dbReference>
<dbReference type="InterPro" id="IPR052698">
    <property type="entry name" value="MoCofactor_Util/Proc"/>
</dbReference>
<reference evidence="3" key="1">
    <citation type="submission" date="2022-05" db="EMBL/GenBank/DDBJ databases">
        <title>Comparative Genomics of Spacecraft Associated Microbes.</title>
        <authorList>
            <person name="Tran M.T."/>
            <person name="Wright A."/>
            <person name="Seuylemezian A."/>
            <person name="Eisen J."/>
            <person name="Coil D."/>
        </authorList>
    </citation>
    <scope>NUCLEOTIDE SEQUENCE</scope>
    <source>
        <strain evidence="3">214.1.1</strain>
    </source>
</reference>
<dbReference type="Pfam" id="PF13478">
    <property type="entry name" value="XdhC_C"/>
    <property type="match status" value="1"/>
</dbReference>
<gene>
    <name evidence="3" type="ORF">M3202_09175</name>
</gene>
<dbReference type="PANTHER" id="PTHR30388:SF6">
    <property type="entry name" value="XANTHINE DEHYDROGENASE SUBUNIT A-RELATED"/>
    <property type="match status" value="1"/>
</dbReference>
<dbReference type="EMBL" id="JAMBOL010000006">
    <property type="protein sequence ID" value="MCM3714257.1"/>
    <property type="molecule type" value="Genomic_DNA"/>
</dbReference>
<feature type="domain" description="XdhC Rossmann" evidence="2">
    <location>
        <begin position="187"/>
        <end position="328"/>
    </location>
</feature>
<dbReference type="AlphaFoldDB" id="A0A9X2DPZ2"/>